<protein>
    <submittedName>
        <fullName evidence="2">GNAT family N-acetyltransferase</fullName>
    </submittedName>
</protein>
<dbReference type="Gene3D" id="3.40.630.30">
    <property type="match status" value="1"/>
</dbReference>
<evidence type="ECO:0000313" key="3">
    <source>
        <dbReference type="Proteomes" id="UP000625283"/>
    </source>
</evidence>
<evidence type="ECO:0000313" key="2">
    <source>
        <dbReference type="EMBL" id="MBL1410301.1"/>
    </source>
</evidence>
<dbReference type="EMBL" id="JAERTY010000009">
    <property type="protein sequence ID" value="MBL1410301.1"/>
    <property type="molecule type" value="Genomic_DNA"/>
</dbReference>
<dbReference type="Proteomes" id="UP000625283">
    <property type="component" value="Unassembled WGS sequence"/>
</dbReference>
<comment type="caution">
    <text evidence="2">The sequence shown here is derived from an EMBL/GenBank/DDBJ whole genome shotgun (WGS) entry which is preliminary data.</text>
</comment>
<evidence type="ECO:0000259" key="1">
    <source>
        <dbReference type="PROSITE" id="PS51186"/>
    </source>
</evidence>
<dbReference type="PROSITE" id="PS51186">
    <property type="entry name" value="GNAT"/>
    <property type="match status" value="1"/>
</dbReference>
<dbReference type="InterPro" id="IPR000182">
    <property type="entry name" value="GNAT_dom"/>
</dbReference>
<gene>
    <name evidence="2" type="ORF">JKG61_16215</name>
</gene>
<dbReference type="InterPro" id="IPR051556">
    <property type="entry name" value="N-term/lysine_N-AcTrnsfr"/>
</dbReference>
<organism evidence="2 3">
    <name type="scientific">Sphingobacterium faecale</name>
    <dbReference type="NCBI Taxonomy" id="2803775"/>
    <lineage>
        <taxon>Bacteria</taxon>
        <taxon>Pseudomonadati</taxon>
        <taxon>Bacteroidota</taxon>
        <taxon>Sphingobacteriia</taxon>
        <taxon>Sphingobacteriales</taxon>
        <taxon>Sphingobacteriaceae</taxon>
        <taxon>Sphingobacterium</taxon>
    </lineage>
</organism>
<proteinExistence type="predicted"/>
<keyword evidence="3" id="KW-1185">Reference proteome</keyword>
<dbReference type="PANTHER" id="PTHR42919:SF40">
    <property type="entry name" value="FAMILY ACETYLTRANSFERASE, PUTATIVE-RELATED"/>
    <property type="match status" value="1"/>
</dbReference>
<dbReference type="Pfam" id="PF13673">
    <property type="entry name" value="Acetyltransf_10"/>
    <property type="match status" value="1"/>
</dbReference>
<accession>A0ABS1R6G3</accession>
<dbReference type="SUPFAM" id="SSF55729">
    <property type="entry name" value="Acyl-CoA N-acyltransferases (Nat)"/>
    <property type="match status" value="1"/>
</dbReference>
<dbReference type="PANTHER" id="PTHR42919">
    <property type="entry name" value="N-ALPHA-ACETYLTRANSFERASE"/>
    <property type="match status" value="1"/>
</dbReference>
<sequence>MIKIVEANPNHIPIIQALATEIWPITFDKILSQDQISYMMEMMYSDKALTDQMTSHGHRFLLAQEDDCPVGYLSFEINYKSDRKTKIHKIYLLPKTQGRGLGKKLFNQVKQIALQHDNHTLSLNVNRDNTAVHFYKKIGFEIVGEQDIAIGDGFLMEDFIMEQPI</sequence>
<reference evidence="2 3" key="1">
    <citation type="submission" date="2021-01" db="EMBL/GenBank/DDBJ databases">
        <title>C459-1 draft genome sequence.</title>
        <authorList>
            <person name="Zhang X.-F."/>
        </authorList>
    </citation>
    <scope>NUCLEOTIDE SEQUENCE [LARGE SCALE GENOMIC DNA]</scope>
    <source>
        <strain evidence="3">C459-1</strain>
    </source>
</reference>
<dbReference type="CDD" id="cd04301">
    <property type="entry name" value="NAT_SF"/>
    <property type="match status" value="1"/>
</dbReference>
<dbReference type="RefSeq" id="WP_202104002.1">
    <property type="nucleotide sequence ID" value="NZ_JAERTY010000009.1"/>
</dbReference>
<name>A0ABS1R6G3_9SPHI</name>
<dbReference type="InterPro" id="IPR016181">
    <property type="entry name" value="Acyl_CoA_acyltransferase"/>
</dbReference>
<feature type="domain" description="N-acetyltransferase" evidence="1">
    <location>
        <begin position="2"/>
        <end position="165"/>
    </location>
</feature>